<proteinExistence type="predicted"/>
<evidence type="ECO:0000313" key="2">
    <source>
        <dbReference type="EMBL" id="WAQ83749.1"/>
    </source>
</evidence>
<gene>
    <name evidence="2" type="ORF">PtA15_4A197</name>
</gene>
<dbReference type="RefSeq" id="XP_053019304.1">
    <property type="nucleotide sequence ID" value="XM_053168056.1"/>
</dbReference>
<evidence type="ECO:0000256" key="1">
    <source>
        <dbReference type="SAM" id="MobiDB-lite"/>
    </source>
</evidence>
<dbReference type="GeneID" id="77808951"/>
<accession>A0ABY7CF96</accession>
<feature type="region of interest" description="Disordered" evidence="1">
    <location>
        <begin position="297"/>
        <end position="316"/>
    </location>
</feature>
<reference evidence="2" key="1">
    <citation type="submission" date="2022-10" db="EMBL/GenBank/DDBJ databases">
        <title>Puccinia triticina Genome sequencing and assembly.</title>
        <authorList>
            <person name="Li C."/>
        </authorList>
    </citation>
    <scope>NUCLEOTIDE SEQUENCE</scope>
    <source>
        <strain evidence="2">Pt15</strain>
    </source>
</reference>
<feature type="region of interest" description="Disordered" evidence="1">
    <location>
        <begin position="1"/>
        <end position="28"/>
    </location>
</feature>
<organism evidence="2 3">
    <name type="scientific">Puccinia triticina</name>
    <dbReference type="NCBI Taxonomy" id="208348"/>
    <lineage>
        <taxon>Eukaryota</taxon>
        <taxon>Fungi</taxon>
        <taxon>Dikarya</taxon>
        <taxon>Basidiomycota</taxon>
        <taxon>Pucciniomycotina</taxon>
        <taxon>Pucciniomycetes</taxon>
        <taxon>Pucciniales</taxon>
        <taxon>Pucciniaceae</taxon>
        <taxon>Puccinia</taxon>
    </lineage>
</organism>
<evidence type="ECO:0000313" key="3">
    <source>
        <dbReference type="Proteomes" id="UP001164743"/>
    </source>
</evidence>
<dbReference type="EMBL" id="CP110424">
    <property type="protein sequence ID" value="WAQ83749.1"/>
    <property type="molecule type" value="Genomic_DNA"/>
</dbReference>
<name>A0ABY7CF96_9BASI</name>
<dbReference type="Proteomes" id="UP001164743">
    <property type="component" value="Chromosome 4A"/>
</dbReference>
<sequence length="316" mass="35488">MARRKTTRTSVLVRATRDPTAPHEDQGPIQLVGETATNTEGGVAPPVDQVTESQLRSNVLAPRGSTLDLIGTVPEHLTFYLKRAVNLEKKPSTKPILLKIIKHFYPEYKPPSGYSKGILINYYSSKVYPLILAYLETQEASDQDEEKDDTSDNAVMMDNTKLTTPRLNPYNNSITIAIVLKAIKHLHPKVKLPDTMKKDAAIVFWHKWVSPPPVGGYPAPFTTFPKVVPAPFHVSLTRDQLRYALQCHFPRLYTQIISDKDVLIALYEMFVLEDIASKVLYKGIDYHIREDPASLAPQPAASAQRKQTYLETTPPL</sequence>
<protein>
    <recommendedName>
        <fullName evidence="4">RFX-type winged-helix domain-containing protein</fullName>
    </recommendedName>
</protein>
<feature type="compositionally biased region" description="Basic and acidic residues" evidence="1">
    <location>
        <begin position="15"/>
        <end position="26"/>
    </location>
</feature>
<keyword evidence="3" id="KW-1185">Reference proteome</keyword>
<evidence type="ECO:0008006" key="4">
    <source>
        <dbReference type="Google" id="ProtNLM"/>
    </source>
</evidence>
<feature type="compositionally biased region" description="Polar residues" evidence="1">
    <location>
        <begin position="305"/>
        <end position="316"/>
    </location>
</feature>